<dbReference type="AlphaFoldDB" id="A0AAC8QHU0"/>
<dbReference type="EMBL" id="CP011509">
    <property type="protein sequence ID" value="AKJ07385.1"/>
    <property type="molecule type" value="Genomic_DNA"/>
</dbReference>
<organism evidence="2 3">
    <name type="scientific">Archangium gephyra</name>
    <dbReference type="NCBI Taxonomy" id="48"/>
    <lineage>
        <taxon>Bacteria</taxon>
        <taxon>Pseudomonadati</taxon>
        <taxon>Myxococcota</taxon>
        <taxon>Myxococcia</taxon>
        <taxon>Myxococcales</taxon>
        <taxon>Cystobacterineae</taxon>
        <taxon>Archangiaceae</taxon>
        <taxon>Archangium</taxon>
    </lineage>
</organism>
<dbReference type="KEGG" id="age:AA314_09011"/>
<dbReference type="Proteomes" id="UP000035579">
    <property type="component" value="Chromosome"/>
</dbReference>
<feature type="compositionally biased region" description="Basic and acidic residues" evidence="1">
    <location>
        <begin position="25"/>
        <end position="41"/>
    </location>
</feature>
<feature type="region of interest" description="Disordered" evidence="1">
    <location>
        <begin position="24"/>
        <end position="54"/>
    </location>
</feature>
<proteinExistence type="predicted"/>
<sequence>MNLTCRGAAGRGGAWARRAGCSPALREHGGERGRVPAKERALPWSSVMGSGPGG</sequence>
<name>A0AAC8QHU0_9BACT</name>
<gene>
    <name evidence="2" type="ORF">AA314_09011</name>
</gene>
<accession>A0AAC8QHU0</accession>
<evidence type="ECO:0000256" key="1">
    <source>
        <dbReference type="SAM" id="MobiDB-lite"/>
    </source>
</evidence>
<evidence type="ECO:0000313" key="3">
    <source>
        <dbReference type="Proteomes" id="UP000035579"/>
    </source>
</evidence>
<reference evidence="2 3" key="1">
    <citation type="submission" date="2015-05" db="EMBL/GenBank/DDBJ databases">
        <title>Genome assembly of Archangium gephyra DSM 2261.</title>
        <authorList>
            <person name="Sharma G."/>
            <person name="Subramanian S."/>
        </authorList>
    </citation>
    <scope>NUCLEOTIDE SEQUENCE [LARGE SCALE GENOMIC DNA]</scope>
    <source>
        <strain evidence="2 3">DSM 2261</strain>
    </source>
</reference>
<protein>
    <submittedName>
        <fullName evidence="2">Uncharacterized protein</fullName>
    </submittedName>
</protein>
<evidence type="ECO:0000313" key="2">
    <source>
        <dbReference type="EMBL" id="AKJ07385.1"/>
    </source>
</evidence>